<organism evidence="1">
    <name type="scientific">marine sediment metagenome</name>
    <dbReference type="NCBI Taxonomy" id="412755"/>
    <lineage>
        <taxon>unclassified sequences</taxon>
        <taxon>metagenomes</taxon>
        <taxon>ecological metagenomes</taxon>
    </lineage>
</organism>
<comment type="caution">
    <text evidence="1">The sequence shown here is derived from an EMBL/GenBank/DDBJ whole genome shotgun (WGS) entry which is preliminary data.</text>
</comment>
<proteinExistence type="predicted"/>
<accession>A0A0F9LHB6</accession>
<protein>
    <submittedName>
        <fullName evidence="1">Uncharacterized protein</fullName>
    </submittedName>
</protein>
<dbReference type="EMBL" id="LAZR01006342">
    <property type="protein sequence ID" value="KKM92853.1"/>
    <property type="molecule type" value="Genomic_DNA"/>
</dbReference>
<reference evidence="1" key="1">
    <citation type="journal article" date="2015" name="Nature">
        <title>Complex archaea that bridge the gap between prokaryotes and eukaryotes.</title>
        <authorList>
            <person name="Spang A."/>
            <person name="Saw J.H."/>
            <person name="Jorgensen S.L."/>
            <person name="Zaremba-Niedzwiedzka K."/>
            <person name="Martijn J."/>
            <person name="Lind A.E."/>
            <person name="van Eijk R."/>
            <person name="Schleper C."/>
            <person name="Guy L."/>
            <person name="Ettema T.J."/>
        </authorList>
    </citation>
    <scope>NUCLEOTIDE SEQUENCE</scope>
</reference>
<name>A0A0F9LHB6_9ZZZZ</name>
<dbReference type="AlphaFoldDB" id="A0A0F9LHB6"/>
<sequence length="58" mass="6846">MQQDERDLRSPKCPLCGYIALDECPHSECVIYEQQIQDEEDAYVARLIDEDAKEWGWL</sequence>
<gene>
    <name evidence="1" type="ORF">LCGC14_1214250</name>
</gene>
<evidence type="ECO:0000313" key="1">
    <source>
        <dbReference type="EMBL" id="KKM92853.1"/>
    </source>
</evidence>